<name>A0ABU9LLL0_9BACL</name>
<sequence length="201" mass="23206">MNFKEGLLFAQNNLIVKENTAKYAKSFTPPPLSQNPALKILYPGKLSKGDYKLTFNNHALSHVDIVNEIYTFIISETDKKYERAIYISKLLADIFNYGLNAQVSTINKISIKGTLLNMSEFKEIIYWITLQEDINYPRPRYMGIKMPFIRYIESAISAIHPDIISIDEVITRTNNHGTKPTQAINNEYISYDFLLSLMRIR</sequence>
<dbReference type="EMBL" id="JBCEWA010000002">
    <property type="protein sequence ID" value="MEL5987551.1"/>
    <property type="molecule type" value="Genomic_DNA"/>
</dbReference>
<organism evidence="1 2">
    <name type="scientific">Kurthia gibsonii</name>
    <dbReference type="NCBI Taxonomy" id="33946"/>
    <lineage>
        <taxon>Bacteria</taxon>
        <taxon>Bacillati</taxon>
        <taxon>Bacillota</taxon>
        <taxon>Bacilli</taxon>
        <taxon>Bacillales</taxon>
        <taxon>Caryophanaceae</taxon>
        <taxon>Kurthia</taxon>
    </lineage>
</organism>
<dbReference type="RefSeq" id="WP_121177809.1">
    <property type="nucleotide sequence ID" value="NZ_JBCEWA010000002.1"/>
</dbReference>
<accession>A0ABU9LLL0</accession>
<keyword evidence="2" id="KW-1185">Reference proteome</keyword>
<evidence type="ECO:0000313" key="1">
    <source>
        <dbReference type="EMBL" id="MEL5987551.1"/>
    </source>
</evidence>
<reference evidence="1 2" key="1">
    <citation type="submission" date="2024-04" db="EMBL/GenBank/DDBJ databases">
        <authorList>
            <person name="Wu Y.S."/>
            <person name="Zhang L."/>
        </authorList>
    </citation>
    <scope>NUCLEOTIDE SEQUENCE [LARGE SCALE GENOMIC DNA]</scope>
    <source>
        <strain evidence="1 2">KG-01</strain>
    </source>
</reference>
<gene>
    <name evidence="1" type="ORF">AAF454_03800</name>
</gene>
<dbReference type="Proteomes" id="UP001398420">
    <property type="component" value="Unassembled WGS sequence"/>
</dbReference>
<evidence type="ECO:0000313" key="2">
    <source>
        <dbReference type="Proteomes" id="UP001398420"/>
    </source>
</evidence>
<proteinExistence type="predicted"/>
<protein>
    <submittedName>
        <fullName evidence="1">Uncharacterized protein</fullName>
    </submittedName>
</protein>
<comment type="caution">
    <text evidence="1">The sequence shown here is derived from an EMBL/GenBank/DDBJ whole genome shotgun (WGS) entry which is preliminary data.</text>
</comment>